<accession>A0A917C1Y3</accession>
<keyword evidence="3" id="KW-1185">Reference proteome</keyword>
<dbReference type="EMBL" id="BMHV01000014">
    <property type="protein sequence ID" value="GGF66864.1"/>
    <property type="molecule type" value="Genomic_DNA"/>
</dbReference>
<evidence type="ECO:0000313" key="2">
    <source>
        <dbReference type="EMBL" id="GGF66864.1"/>
    </source>
</evidence>
<evidence type="ECO:0000259" key="1">
    <source>
        <dbReference type="Pfam" id="PF00270"/>
    </source>
</evidence>
<dbReference type="GO" id="GO:0005524">
    <property type="term" value="F:ATP binding"/>
    <property type="evidence" value="ECO:0007669"/>
    <property type="project" value="InterPro"/>
</dbReference>
<gene>
    <name evidence="2" type="ORF">GCM10011332_21220</name>
</gene>
<dbReference type="RefSeq" id="WP_188664729.1">
    <property type="nucleotide sequence ID" value="NZ_BMHV01000014.1"/>
</dbReference>
<comment type="caution">
    <text evidence="2">The sequence shown here is derived from an EMBL/GenBank/DDBJ whole genome shotgun (WGS) entry which is preliminary data.</text>
</comment>
<name>A0A917C1Y3_9PROT</name>
<dbReference type="Proteomes" id="UP000632498">
    <property type="component" value="Unassembled WGS sequence"/>
</dbReference>
<reference evidence="2" key="1">
    <citation type="journal article" date="2014" name="Int. J. Syst. Evol. Microbiol.">
        <title>Complete genome sequence of Corynebacterium casei LMG S-19264T (=DSM 44701T), isolated from a smear-ripened cheese.</title>
        <authorList>
            <consortium name="US DOE Joint Genome Institute (JGI-PGF)"/>
            <person name="Walter F."/>
            <person name="Albersmeier A."/>
            <person name="Kalinowski J."/>
            <person name="Ruckert C."/>
        </authorList>
    </citation>
    <scope>NUCLEOTIDE SEQUENCE</scope>
    <source>
        <strain evidence="2">CGMCC 1.15254</strain>
    </source>
</reference>
<evidence type="ECO:0000313" key="3">
    <source>
        <dbReference type="Proteomes" id="UP000632498"/>
    </source>
</evidence>
<dbReference type="Pfam" id="PF00270">
    <property type="entry name" value="DEAD"/>
    <property type="match status" value="1"/>
</dbReference>
<dbReference type="Gene3D" id="3.40.50.300">
    <property type="entry name" value="P-loop containing nucleotide triphosphate hydrolases"/>
    <property type="match status" value="1"/>
</dbReference>
<dbReference type="AlphaFoldDB" id="A0A917C1Y3"/>
<organism evidence="2 3">
    <name type="scientific">Terasakiella brassicae</name>
    <dbReference type="NCBI Taxonomy" id="1634917"/>
    <lineage>
        <taxon>Bacteria</taxon>
        <taxon>Pseudomonadati</taxon>
        <taxon>Pseudomonadota</taxon>
        <taxon>Alphaproteobacteria</taxon>
        <taxon>Rhodospirillales</taxon>
        <taxon>Terasakiellaceae</taxon>
        <taxon>Terasakiella</taxon>
    </lineage>
</organism>
<reference evidence="2" key="2">
    <citation type="submission" date="2020-09" db="EMBL/GenBank/DDBJ databases">
        <authorList>
            <person name="Sun Q."/>
            <person name="Zhou Y."/>
        </authorList>
    </citation>
    <scope>NUCLEOTIDE SEQUENCE</scope>
    <source>
        <strain evidence="2">CGMCC 1.15254</strain>
    </source>
</reference>
<dbReference type="InterPro" id="IPR011545">
    <property type="entry name" value="DEAD/DEAH_box_helicase_dom"/>
</dbReference>
<proteinExistence type="predicted"/>
<feature type="domain" description="DEAD/DEAH-box helicase" evidence="1">
    <location>
        <begin position="10"/>
        <end position="108"/>
    </location>
</feature>
<sequence>MPYSYDKVNALAGSGKTYAAARFAVNNAAKAGQKIALVQPSKILIDQTYRDIINYMKEQGIRCRVNFYYGDHDQKLHRGSIKQEIMGHLSDADEVGEIILITQAAFLTLPYWHRSGDWTIIIDEIPTVDKAWDFKLPRSHKLLTSNIEVQDFDAIHYRVFPSTSSKLSEYRRNEDNDDVFAMFSEVSSCILNDHWSVYCRKEQFHRHHNGDTEHGKHTLSFFGMLEPSVFHGFKNVVIMGAMYDESLLNLYWTLKGVHFTEHEAISGAARYFSHDNGELITFKYLFEDDWSKRSRDVELDGKPILDWSVEQIKKELGDQEFCWVGNNDIQDDLFGRHGNIRLPGVSNGMNEYQHIDHVVFLSALNRTPAHYAFLKSQGLDPDYVKFATGCQAAYQAIMRGSIRDPRNSNHKTAIVPDLRTAEYLARYFGGCQIGMLGGLPKKTKKKAGRKTKTGTSFTGAERQVRLRAEKTRRLLKEQLELVQHEKCNENTIDKAIALQKSDPANGPELLKQIKRNYKKFTVQMFDSIYSSTPDYRLRLTNAELIAQLRDAHAIQGRQMKNSNFLISSAVFDPNLSEDTSRGLANIKYCNGVWFDNDGGDLSPEEFRKYFPDLHMVTMNTFSGHDRWRAFFPTTSIMSVEVHQVIVKSIVRVLNDKGYYDDKTADKLAKLNKIVKRHGFDVSKFTASSLFYAPMPTADGEGFFNEYPGNEIDPIKWIERTIIHDQSEQTIAPLEYESVENAANDNEASEYREWDGTLSDCYFAPHKKIEEYQSHAEHSDARYTGIFGLAMSFIKTATIAGHKDEMTEWRVCQFIQEIDGGYHDRQDAKRIPTAVKNAFNKAG</sequence>
<dbReference type="GO" id="GO:0003676">
    <property type="term" value="F:nucleic acid binding"/>
    <property type="evidence" value="ECO:0007669"/>
    <property type="project" value="InterPro"/>
</dbReference>
<dbReference type="SUPFAM" id="SSF52540">
    <property type="entry name" value="P-loop containing nucleoside triphosphate hydrolases"/>
    <property type="match status" value="1"/>
</dbReference>
<dbReference type="InterPro" id="IPR027417">
    <property type="entry name" value="P-loop_NTPase"/>
</dbReference>
<protein>
    <recommendedName>
        <fullName evidence="1">DEAD/DEAH-box helicase domain-containing protein</fullName>
    </recommendedName>
</protein>